<comment type="caution">
    <text evidence="1">The sequence shown here is derived from an EMBL/GenBank/DDBJ whole genome shotgun (WGS) entry which is preliminary data.</text>
</comment>
<dbReference type="AlphaFoldDB" id="A0A4R1H8U1"/>
<proteinExistence type="predicted"/>
<organism evidence="1 2">
    <name type="scientific">Thiogranum longum</name>
    <dbReference type="NCBI Taxonomy" id="1537524"/>
    <lineage>
        <taxon>Bacteria</taxon>
        <taxon>Pseudomonadati</taxon>
        <taxon>Pseudomonadota</taxon>
        <taxon>Gammaproteobacteria</taxon>
        <taxon>Chromatiales</taxon>
        <taxon>Ectothiorhodospiraceae</taxon>
        <taxon>Thiogranum</taxon>
    </lineage>
</organism>
<evidence type="ECO:0000313" key="1">
    <source>
        <dbReference type="EMBL" id="TCK18257.1"/>
    </source>
</evidence>
<dbReference type="Proteomes" id="UP000295707">
    <property type="component" value="Unassembled WGS sequence"/>
</dbReference>
<gene>
    <name evidence="1" type="ORF">DFR30_1532</name>
</gene>
<dbReference type="RefSeq" id="WP_132972076.1">
    <property type="nucleotide sequence ID" value="NZ_SMFX01000001.1"/>
</dbReference>
<evidence type="ECO:0000313" key="2">
    <source>
        <dbReference type="Proteomes" id="UP000295707"/>
    </source>
</evidence>
<protein>
    <submittedName>
        <fullName evidence="1">Uncharacterized protein</fullName>
    </submittedName>
</protein>
<reference evidence="1 2" key="1">
    <citation type="submission" date="2019-03" db="EMBL/GenBank/DDBJ databases">
        <title>Genomic Encyclopedia of Type Strains, Phase IV (KMG-IV): sequencing the most valuable type-strain genomes for metagenomic binning, comparative biology and taxonomic classification.</title>
        <authorList>
            <person name="Goeker M."/>
        </authorList>
    </citation>
    <scope>NUCLEOTIDE SEQUENCE [LARGE SCALE GENOMIC DNA]</scope>
    <source>
        <strain evidence="1 2">DSM 19610</strain>
    </source>
</reference>
<keyword evidence="2" id="KW-1185">Reference proteome</keyword>
<sequence length="59" mass="6612">MWRMIQAQRQPGSTDPYRIAADDGSVLSYAQVIEHWGNNTGFALFFSEQLAASAFEAFL</sequence>
<accession>A0A4R1H8U1</accession>
<dbReference type="EMBL" id="SMFX01000001">
    <property type="protein sequence ID" value="TCK18257.1"/>
    <property type="molecule type" value="Genomic_DNA"/>
</dbReference>
<name>A0A4R1H8U1_9GAMM</name>